<dbReference type="Pfam" id="PF01025">
    <property type="entry name" value="GrpE"/>
    <property type="match status" value="1"/>
</dbReference>
<dbReference type="HAMAP" id="MF_01151">
    <property type="entry name" value="GrpE"/>
    <property type="match status" value="1"/>
</dbReference>
<evidence type="ECO:0000256" key="3">
    <source>
        <dbReference type="ARBA" id="ARBA00011738"/>
    </source>
</evidence>
<evidence type="ECO:0000256" key="8">
    <source>
        <dbReference type="ARBA" id="ARBA00072274"/>
    </source>
</evidence>
<keyword evidence="5 10" id="KW-0346">Stress response</keyword>
<evidence type="ECO:0000256" key="14">
    <source>
        <dbReference type="SAM" id="MobiDB-lite"/>
    </source>
</evidence>
<evidence type="ECO:0000256" key="7">
    <source>
        <dbReference type="ARBA" id="ARBA00053401"/>
    </source>
</evidence>
<evidence type="ECO:0000256" key="6">
    <source>
        <dbReference type="ARBA" id="ARBA00023186"/>
    </source>
</evidence>
<dbReference type="SUPFAM" id="SSF58014">
    <property type="entry name" value="Coiled-coil domain of nucleotide exchange factor GrpE"/>
    <property type="match status" value="1"/>
</dbReference>
<comment type="caution">
    <text evidence="15">The sequence shown here is derived from an EMBL/GenBank/DDBJ whole genome shotgun (WGS) entry which is preliminary data.</text>
</comment>
<gene>
    <name evidence="10 15" type="primary">grpE</name>
    <name evidence="15" type="ORF">DI536_01920</name>
</gene>
<sequence>MKHPEDKGSFSTDIGDDVLQEALKAVEKRTGGSKEEAAPAQEVAAPTSGDPRDAEIADLKAQLEFSAAKGRELMGKLKDEHEKMLRAAADLENFKKRAQREKEEVQRFGIEKLLKDFLPVFDNFDRALDAAKSPSDYESLKKGVEMMRKLFEDTLGKHGVKAFSAKGQAFDPNRHEAMTAMETSDMPANHVHSEILRGFTLNDRLVRPALVVVSRTPTAPATVETPPAGTPDSGQP</sequence>
<dbReference type="SUPFAM" id="SSF51064">
    <property type="entry name" value="Head domain of nucleotide exchange factor GrpE"/>
    <property type="match status" value="1"/>
</dbReference>
<comment type="similarity">
    <text evidence="2 10 12">Belongs to the GrpE family.</text>
</comment>
<name>A0A2W5TW42_9BACT</name>
<dbReference type="PROSITE" id="PS01071">
    <property type="entry name" value="GRPE"/>
    <property type="match status" value="1"/>
</dbReference>
<dbReference type="GO" id="GO:0051082">
    <property type="term" value="F:unfolded protein binding"/>
    <property type="evidence" value="ECO:0007669"/>
    <property type="project" value="TreeGrafter"/>
</dbReference>
<dbReference type="GO" id="GO:0005737">
    <property type="term" value="C:cytoplasm"/>
    <property type="evidence" value="ECO:0007669"/>
    <property type="project" value="UniProtKB-SubCell"/>
</dbReference>
<feature type="region of interest" description="Disordered" evidence="14">
    <location>
        <begin position="21"/>
        <end position="54"/>
    </location>
</feature>
<evidence type="ECO:0000256" key="11">
    <source>
        <dbReference type="RuleBase" id="RU000639"/>
    </source>
</evidence>
<evidence type="ECO:0000256" key="4">
    <source>
        <dbReference type="ARBA" id="ARBA00022490"/>
    </source>
</evidence>
<accession>A0A2W5TW42</accession>
<dbReference type="Proteomes" id="UP000249061">
    <property type="component" value="Unassembled WGS sequence"/>
</dbReference>
<dbReference type="PANTHER" id="PTHR21237">
    <property type="entry name" value="GRPE PROTEIN"/>
    <property type="match status" value="1"/>
</dbReference>
<dbReference type="InterPro" id="IPR009012">
    <property type="entry name" value="GrpE_head"/>
</dbReference>
<comment type="subunit">
    <text evidence="3 10">Homodimer.</text>
</comment>
<comment type="function">
    <text evidence="7 10 11">Participates actively in the response to hyperosmotic and heat shock by preventing the aggregation of stress-denatured proteins, in association with DnaK and GrpE. It is the nucleotide exchange factor for DnaK and may function as a thermosensor. Unfolded proteins bind initially to DnaJ; upon interaction with the DnaJ-bound protein, DnaK hydrolyzes its bound ATP, resulting in the formation of a stable complex. GrpE releases ADP from DnaK; ATP binding to DnaK triggers the release of the substrate protein, thus completing the reaction cycle. Several rounds of ATP-dependent interactions between DnaJ, DnaK and GrpE are required for fully efficient folding.</text>
</comment>
<dbReference type="FunFam" id="2.30.22.10:FF:000001">
    <property type="entry name" value="Protein GrpE"/>
    <property type="match status" value="1"/>
</dbReference>
<evidence type="ECO:0000256" key="1">
    <source>
        <dbReference type="ARBA" id="ARBA00004496"/>
    </source>
</evidence>
<evidence type="ECO:0000256" key="9">
    <source>
        <dbReference type="ARBA" id="ARBA00076414"/>
    </source>
</evidence>
<evidence type="ECO:0000256" key="12">
    <source>
        <dbReference type="RuleBase" id="RU004478"/>
    </source>
</evidence>
<dbReference type="AlphaFoldDB" id="A0A2W5TW42"/>
<dbReference type="GO" id="GO:0042803">
    <property type="term" value="F:protein homodimerization activity"/>
    <property type="evidence" value="ECO:0007669"/>
    <property type="project" value="InterPro"/>
</dbReference>
<dbReference type="PRINTS" id="PR00773">
    <property type="entry name" value="GRPEPROTEIN"/>
</dbReference>
<dbReference type="PANTHER" id="PTHR21237:SF23">
    <property type="entry name" value="GRPE PROTEIN HOMOLOG, MITOCHONDRIAL"/>
    <property type="match status" value="1"/>
</dbReference>
<proteinExistence type="inferred from homology"/>
<reference evidence="15 16" key="1">
    <citation type="submission" date="2017-08" db="EMBL/GenBank/DDBJ databases">
        <title>Infants hospitalized years apart are colonized by the same room-sourced microbial strains.</title>
        <authorList>
            <person name="Brooks B."/>
            <person name="Olm M.R."/>
            <person name="Firek B.A."/>
            <person name="Baker R."/>
            <person name="Thomas B.C."/>
            <person name="Morowitz M.J."/>
            <person name="Banfield J.F."/>
        </authorList>
    </citation>
    <scope>NUCLEOTIDE SEQUENCE [LARGE SCALE GENOMIC DNA]</scope>
    <source>
        <strain evidence="15">S2_003_000_R2_14</strain>
    </source>
</reference>
<keyword evidence="6 10" id="KW-0143">Chaperone</keyword>
<dbReference type="GO" id="GO:0006457">
    <property type="term" value="P:protein folding"/>
    <property type="evidence" value="ECO:0007669"/>
    <property type="project" value="InterPro"/>
</dbReference>
<keyword evidence="13" id="KW-0175">Coiled coil</keyword>
<feature type="compositionally biased region" description="Basic and acidic residues" evidence="14">
    <location>
        <begin position="24"/>
        <end position="37"/>
    </location>
</feature>
<dbReference type="EMBL" id="QFQP01000001">
    <property type="protein sequence ID" value="PZR18662.1"/>
    <property type="molecule type" value="Genomic_DNA"/>
</dbReference>
<feature type="region of interest" description="Disordered" evidence="14">
    <location>
        <begin position="217"/>
        <end position="236"/>
    </location>
</feature>
<dbReference type="InterPro" id="IPR013805">
    <property type="entry name" value="GrpE_CC"/>
</dbReference>
<protein>
    <recommendedName>
        <fullName evidence="8 10">Protein GrpE</fullName>
    </recommendedName>
    <alternativeName>
        <fullName evidence="9 10">HSP-70 cofactor</fullName>
    </alternativeName>
</protein>
<dbReference type="NCBIfam" id="NF010738">
    <property type="entry name" value="PRK14140.1"/>
    <property type="match status" value="1"/>
</dbReference>
<feature type="coiled-coil region" evidence="13">
    <location>
        <begin position="81"/>
        <end position="111"/>
    </location>
</feature>
<evidence type="ECO:0000256" key="13">
    <source>
        <dbReference type="SAM" id="Coils"/>
    </source>
</evidence>
<dbReference type="GO" id="GO:0051087">
    <property type="term" value="F:protein-folding chaperone binding"/>
    <property type="evidence" value="ECO:0007669"/>
    <property type="project" value="InterPro"/>
</dbReference>
<comment type="subcellular location">
    <subcellularLocation>
        <location evidence="1 10">Cytoplasm</location>
    </subcellularLocation>
</comment>
<organism evidence="15 16">
    <name type="scientific">Archangium gephyra</name>
    <dbReference type="NCBI Taxonomy" id="48"/>
    <lineage>
        <taxon>Bacteria</taxon>
        <taxon>Pseudomonadati</taxon>
        <taxon>Myxococcota</taxon>
        <taxon>Myxococcia</taxon>
        <taxon>Myxococcales</taxon>
        <taxon>Cystobacterineae</taxon>
        <taxon>Archangiaceae</taxon>
        <taxon>Archangium</taxon>
    </lineage>
</organism>
<evidence type="ECO:0000256" key="5">
    <source>
        <dbReference type="ARBA" id="ARBA00023016"/>
    </source>
</evidence>
<evidence type="ECO:0000256" key="2">
    <source>
        <dbReference type="ARBA" id="ARBA00009054"/>
    </source>
</evidence>
<evidence type="ECO:0000313" key="15">
    <source>
        <dbReference type="EMBL" id="PZR18662.1"/>
    </source>
</evidence>
<dbReference type="CDD" id="cd00446">
    <property type="entry name" value="GrpE"/>
    <property type="match status" value="1"/>
</dbReference>
<dbReference type="GO" id="GO:0000774">
    <property type="term" value="F:adenyl-nucleotide exchange factor activity"/>
    <property type="evidence" value="ECO:0007669"/>
    <property type="project" value="InterPro"/>
</dbReference>
<keyword evidence="4 10" id="KW-0963">Cytoplasm</keyword>
<evidence type="ECO:0000256" key="10">
    <source>
        <dbReference type="HAMAP-Rule" id="MF_01151"/>
    </source>
</evidence>
<dbReference type="Gene3D" id="3.90.20.20">
    <property type="match status" value="1"/>
</dbReference>
<evidence type="ECO:0000313" key="16">
    <source>
        <dbReference type="Proteomes" id="UP000249061"/>
    </source>
</evidence>
<dbReference type="InterPro" id="IPR000740">
    <property type="entry name" value="GrpE"/>
</dbReference>
<dbReference type="Gene3D" id="2.30.22.10">
    <property type="entry name" value="Head domain of nucleotide exchange factor GrpE"/>
    <property type="match status" value="1"/>
</dbReference>